<evidence type="ECO:0000313" key="5">
    <source>
        <dbReference type="Proteomes" id="UP000503462"/>
    </source>
</evidence>
<dbReference type="AlphaFoldDB" id="A0A6H0XKW1"/>
<name>A0A6H0XKW1_9PEZI</name>
<organism evidence="4 5">
    <name type="scientific">Peltaster fructicola</name>
    <dbReference type="NCBI Taxonomy" id="286661"/>
    <lineage>
        <taxon>Eukaryota</taxon>
        <taxon>Fungi</taxon>
        <taxon>Dikarya</taxon>
        <taxon>Ascomycota</taxon>
        <taxon>Pezizomycotina</taxon>
        <taxon>Dothideomycetes</taxon>
        <taxon>Dothideomycetes incertae sedis</taxon>
        <taxon>Peltaster</taxon>
    </lineage>
</organism>
<dbReference type="Gene3D" id="3.40.50.11350">
    <property type="match status" value="1"/>
</dbReference>
<keyword evidence="1" id="KW-0808">Transferase</keyword>
<sequence>MMHITERAARHKSTVVSTCVALSLLPLYYGSWRFHLASKPAQLEPIHHTPIWSHQFIDDWLETQIIEPFDPAALRRYCDLMTWRPNLVLNLADANGGIGNIRGNFLDFFMYAIEAGASIMLPGRATRNEDDLHDVWAGRAAFDTFFDEQWFLYTMQEACPKLSIYNFEVHHLDTIDGIYTPRSRRVYAEAELDKKAYLKDLDQWLSTRSEYTQDNKTVVNYSRTLWEYDTRGMPPGVRRTMGQLLRINPTIRRLAAAVVQQLAERFEIHINPRDAMPQDAFFGAHLRTESDALAAGWLNAPNTNFSAQTDAYIEQAVAHKLNVMFVASGNASDLQRFKEKAAAYNPPLSVTSKLDLLSSAQLDELQALTWDQQALVDYEVLQRCSVFGGFVRSSFSYNIALTRNQWLDDHGLLVDPWTVLHSEEAVAFDDGYSRVIGRDELHESKIPRGMWP</sequence>
<evidence type="ECO:0000256" key="2">
    <source>
        <dbReference type="ARBA" id="ARBA00023253"/>
    </source>
</evidence>
<dbReference type="InterPro" id="IPR019378">
    <property type="entry name" value="GDP-Fuc_O-FucTrfase"/>
</dbReference>
<dbReference type="EMBL" id="CP051139">
    <property type="protein sequence ID" value="QIW95270.1"/>
    <property type="molecule type" value="Genomic_DNA"/>
</dbReference>
<evidence type="ECO:0000256" key="3">
    <source>
        <dbReference type="ARBA" id="ARBA00023277"/>
    </source>
</evidence>
<dbReference type="GO" id="GO:0016740">
    <property type="term" value="F:transferase activity"/>
    <property type="evidence" value="ECO:0007669"/>
    <property type="project" value="UniProtKB-KW"/>
</dbReference>
<dbReference type="CDD" id="cd11296">
    <property type="entry name" value="O-FucT_like"/>
    <property type="match status" value="1"/>
</dbReference>
<proteinExistence type="predicted"/>
<evidence type="ECO:0008006" key="6">
    <source>
        <dbReference type="Google" id="ProtNLM"/>
    </source>
</evidence>
<dbReference type="GO" id="GO:0006004">
    <property type="term" value="P:fucose metabolic process"/>
    <property type="evidence" value="ECO:0007669"/>
    <property type="project" value="UniProtKB-KW"/>
</dbReference>
<evidence type="ECO:0000256" key="1">
    <source>
        <dbReference type="ARBA" id="ARBA00022679"/>
    </source>
</evidence>
<accession>A0A6H0XKW1</accession>
<dbReference type="Pfam" id="PF10250">
    <property type="entry name" value="O-FucT"/>
    <property type="match status" value="1"/>
</dbReference>
<evidence type="ECO:0000313" key="4">
    <source>
        <dbReference type="EMBL" id="QIW95270.1"/>
    </source>
</evidence>
<reference evidence="4 5" key="1">
    <citation type="journal article" date="2016" name="Sci. Rep.">
        <title>Peltaster fructicola genome reveals evolution from an invasive phytopathogen to an ectophytic parasite.</title>
        <authorList>
            <person name="Xu C."/>
            <person name="Chen H."/>
            <person name="Gleason M.L."/>
            <person name="Xu J.R."/>
            <person name="Liu H."/>
            <person name="Zhang R."/>
            <person name="Sun G."/>
        </authorList>
    </citation>
    <scope>NUCLEOTIDE SEQUENCE [LARGE SCALE GENOMIC DNA]</scope>
    <source>
        <strain evidence="4 5">LNHT1506</strain>
    </source>
</reference>
<gene>
    <name evidence="4" type="ORF">AMS68_000788</name>
</gene>
<keyword evidence="5" id="KW-1185">Reference proteome</keyword>
<dbReference type="Proteomes" id="UP000503462">
    <property type="component" value="Chromosome 1"/>
</dbReference>
<dbReference type="OrthoDB" id="20368at2759"/>
<keyword evidence="3" id="KW-0119">Carbohydrate metabolism</keyword>
<keyword evidence="2" id="KW-0294">Fucose metabolism</keyword>
<protein>
    <recommendedName>
        <fullName evidence="6">Alternative oxidase</fullName>
    </recommendedName>
</protein>